<dbReference type="Proteomes" id="UP001218246">
    <property type="component" value="Unassembled WGS sequence"/>
</dbReference>
<evidence type="ECO:0000256" key="2">
    <source>
        <dbReference type="ARBA" id="ARBA00022746"/>
    </source>
</evidence>
<comment type="caution">
    <text evidence="7">The sequence shown here is derived from an EMBL/GenBank/DDBJ whole genome shotgun (WGS) entry which is preliminary data.</text>
</comment>
<dbReference type="Pfam" id="PF01593">
    <property type="entry name" value="Amino_oxidase"/>
    <property type="match status" value="1"/>
</dbReference>
<dbReference type="NCBIfam" id="TIGR02734">
    <property type="entry name" value="crtI_fam"/>
    <property type="match status" value="1"/>
</dbReference>
<dbReference type="RefSeq" id="WP_278018079.1">
    <property type="nucleotide sequence ID" value="NZ_JARRRY010000003.1"/>
</dbReference>
<evidence type="ECO:0000256" key="3">
    <source>
        <dbReference type="ARBA" id="ARBA00023002"/>
    </source>
</evidence>
<dbReference type="PANTHER" id="PTHR43734">
    <property type="entry name" value="PHYTOENE DESATURASE"/>
    <property type="match status" value="1"/>
</dbReference>
<dbReference type="SUPFAM" id="SSF51905">
    <property type="entry name" value="FAD/NAD(P)-binding domain"/>
    <property type="match status" value="1"/>
</dbReference>
<keyword evidence="8" id="KW-1185">Reference proteome</keyword>
<keyword evidence="3 5" id="KW-0560">Oxidoreductase</keyword>
<evidence type="ECO:0000256" key="1">
    <source>
        <dbReference type="ARBA" id="ARBA00004829"/>
    </source>
</evidence>
<feature type="domain" description="Amine oxidase" evidence="6">
    <location>
        <begin position="11"/>
        <end position="482"/>
    </location>
</feature>
<dbReference type="Gene3D" id="3.50.50.60">
    <property type="entry name" value="FAD/NAD(P)-binding domain"/>
    <property type="match status" value="2"/>
</dbReference>
<reference evidence="7 8" key="1">
    <citation type="submission" date="2023-04" db="EMBL/GenBank/DDBJ databases">
        <title>Ectobacillus antri isolated from activated sludge.</title>
        <authorList>
            <person name="Yan P."/>
            <person name="Liu X."/>
        </authorList>
    </citation>
    <scope>NUCLEOTIDE SEQUENCE [LARGE SCALE GENOMIC DNA]</scope>
    <source>
        <strain evidence="7 8">C18H</strain>
    </source>
</reference>
<accession>A0ABT6H670</accession>
<evidence type="ECO:0000259" key="6">
    <source>
        <dbReference type="Pfam" id="PF01593"/>
    </source>
</evidence>
<dbReference type="PANTHER" id="PTHR43734:SF1">
    <property type="entry name" value="PHYTOENE DESATURASE"/>
    <property type="match status" value="1"/>
</dbReference>
<dbReference type="EMBL" id="JARULN010000005">
    <property type="protein sequence ID" value="MDG5753941.1"/>
    <property type="molecule type" value="Genomic_DNA"/>
</dbReference>
<evidence type="ECO:0000313" key="8">
    <source>
        <dbReference type="Proteomes" id="UP001218246"/>
    </source>
</evidence>
<name>A0ABT6H670_9BACI</name>
<protein>
    <submittedName>
        <fullName evidence="7">Phytoene desaturase family protein</fullName>
        <ecNumber evidence="7">1.-.-.-</ecNumber>
    </submittedName>
</protein>
<dbReference type="EC" id="1.-.-.-" evidence="7"/>
<organism evidence="7 8">
    <name type="scientific">Ectobacillus antri</name>
    <dbReference type="NCBI Taxonomy" id="2486280"/>
    <lineage>
        <taxon>Bacteria</taxon>
        <taxon>Bacillati</taxon>
        <taxon>Bacillota</taxon>
        <taxon>Bacilli</taxon>
        <taxon>Bacillales</taxon>
        <taxon>Bacillaceae</taxon>
        <taxon>Ectobacillus</taxon>
    </lineage>
</organism>
<proteinExistence type="inferred from homology"/>
<comment type="pathway">
    <text evidence="1 5">Carotenoid biosynthesis.</text>
</comment>
<dbReference type="InterPro" id="IPR014105">
    <property type="entry name" value="Carotenoid/retinoid_OxRdtase"/>
</dbReference>
<sequence length="489" mass="54803">MKRAVIIGGGLGGLSAAITLGNNGYDVTVLEKNNHFGGKLMPVQLGSHYFDFGPNTITMPHIFQEVIEQTGEKATDYFQYIKLDTHTRNFFSDGTIFDLSGNKGIMVNQFSKLDPNARYEAFLTEIERLYELSAVHFLPRTFTSWRDYLSPSLTKALLQVRPLQSLDHFFHMYFHHPNILQAFNRYATYIGSSPYAAPATFAMIAHLELTQGVYYVKGGNTKIAEAFVKVAQKLGIKLHTATEVTSILTENKQVKGVVANGEHIDADVVIMNADLLQAYPSLVAEQERPSFSNKKVATYEPSISAFVILAGLNTRHKNLLHHNVFFSSDYKQEFAQLFMNKQYASDPTIYICNSSHTDPDVSPEGDNFFILVNAPSTENKENHPPAKEYKEHIYNILEQKGLSIRSHLINERIITPTDIEETFSAYKGALYGISANKRQNAFLRPFNQSKDIHNLYFVGGTTHPGGGSPMVTISGMNVAREIVKQQKTL</sequence>
<keyword evidence="2 5" id="KW-0125">Carotenoid biosynthesis</keyword>
<evidence type="ECO:0000256" key="4">
    <source>
        <dbReference type="ARBA" id="ARBA00038322"/>
    </source>
</evidence>
<dbReference type="InterPro" id="IPR002937">
    <property type="entry name" value="Amino_oxidase"/>
</dbReference>
<evidence type="ECO:0000256" key="5">
    <source>
        <dbReference type="RuleBase" id="RU362075"/>
    </source>
</evidence>
<evidence type="ECO:0000313" key="7">
    <source>
        <dbReference type="EMBL" id="MDG5753941.1"/>
    </source>
</evidence>
<dbReference type="InterPro" id="IPR036188">
    <property type="entry name" value="FAD/NAD-bd_sf"/>
</dbReference>
<gene>
    <name evidence="7" type="primary">crtI</name>
    <name evidence="7" type="ORF">P6P90_08135</name>
</gene>
<dbReference type="GO" id="GO:0016491">
    <property type="term" value="F:oxidoreductase activity"/>
    <property type="evidence" value="ECO:0007669"/>
    <property type="project" value="UniProtKB-KW"/>
</dbReference>
<comment type="similarity">
    <text evidence="4">Belongs to the carotenoid/retinoid oxidoreductase family. CrtN subfamily.</text>
</comment>